<comment type="caution">
    <text evidence="1">The sequence shown here is derived from an EMBL/GenBank/DDBJ whole genome shotgun (WGS) entry which is preliminary data.</text>
</comment>
<proteinExistence type="predicted"/>
<dbReference type="EMBL" id="AJWZ01000511">
    <property type="protein sequence ID" value="EKC76631.1"/>
    <property type="molecule type" value="Genomic_DNA"/>
</dbReference>
<gene>
    <name evidence="1" type="ORF">OBE_00746</name>
</gene>
<organism evidence="1">
    <name type="scientific">human gut metagenome</name>
    <dbReference type="NCBI Taxonomy" id="408170"/>
    <lineage>
        <taxon>unclassified sequences</taxon>
        <taxon>metagenomes</taxon>
        <taxon>organismal metagenomes</taxon>
    </lineage>
</organism>
<protein>
    <submittedName>
        <fullName evidence="1">Uncharacterized protein</fullName>
    </submittedName>
</protein>
<sequence>LKTVSKEIALAEECPKPDWNYLRWEGYSDKKYQDILSGKALLEMSWMGEKHPWNSKCALITAAEI</sequence>
<name>K1UYH4_9ZZZZ</name>
<reference evidence="1" key="1">
    <citation type="journal article" date="2013" name="Environ. Microbiol.">
        <title>Microbiota from the distal guts of lean and obese adolescents exhibit partial functional redundancy besides clear differences in community structure.</title>
        <authorList>
            <person name="Ferrer M."/>
            <person name="Ruiz A."/>
            <person name="Lanza F."/>
            <person name="Haange S.B."/>
            <person name="Oberbach A."/>
            <person name="Till H."/>
            <person name="Bargiela R."/>
            <person name="Campoy C."/>
            <person name="Segura M.T."/>
            <person name="Richter M."/>
            <person name="von Bergen M."/>
            <person name="Seifert J."/>
            <person name="Suarez A."/>
        </authorList>
    </citation>
    <scope>NUCLEOTIDE SEQUENCE</scope>
</reference>
<dbReference type="AlphaFoldDB" id="K1UYH4"/>
<feature type="non-terminal residue" evidence="1">
    <location>
        <position position="1"/>
    </location>
</feature>
<accession>K1UYH4</accession>
<evidence type="ECO:0000313" key="1">
    <source>
        <dbReference type="EMBL" id="EKC76631.1"/>
    </source>
</evidence>